<evidence type="ECO:0000313" key="2">
    <source>
        <dbReference type="EMBL" id="CAF1206376.1"/>
    </source>
</evidence>
<dbReference type="PANTHER" id="PTHR38332:SF1">
    <property type="entry name" value="RE49668P"/>
    <property type="match status" value="1"/>
</dbReference>
<protein>
    <recommendedName>
        <fullName evidence="5">Protein quiver</fullName>
    </recommendedName>
</protein>
<evidence type="ECO:0000313" key="3">
    <source>
        <dbReference type="EMBL" id="CAF1232879.1"/>
    </source>
</evidence>
<keyword evidence="1" id="KW-0812">Transmembrane</keyword>
<evidence type="ECO:0000256" key="1">
    <source>
        <dbReference type="SAM" id="Phobius"/>
    </source>
</evidence>
<dbReference type="Proteomes" id="UP000663889">
    <property type="component" value="Unassembled WGS sequence"/>
</dbReference>
<dbReference type="EMBL" id="CAJNOO010001847">
    <property type="protein sequence ID" value="CAF1206376.1"/>
    <property type="molecule type" value="Genomic_DNA"/>
</dbReference>
<organism evidence="3 4">
    <name type="scientific">Rotaria sordida</name>
    <dbReference type="NCBI Taxonomy" id="392033"/>
    <lineage>
        <taxon>Eukaryota</taxon>
        <taxon>Metazoa</taxon>
        <taxon>Spiralia</taxon>
        <taxon>Gnathifera</taxon>
        <taxon>Rotifera</taxon>
        <taxon>Eurotatoria</taxon>
        <taxon>Bdelloidea</taxon>
        <taxon>Philodinida</taxon>
        <taxon>Philodinidae</taxon>
        <taxon>Rotaria</taxon>
    </lineage>
</organism>
<evidence type="ECO:0008006" key="5">
    <source>
        <dbReference type="Google" id="ProtNLM"/>
    </source>
</evidence>
<dbReference type="AlphaFoldDB" id="A0A814YS15"/>
<name>A0A814YS15_9BILA</name>
<gene>
    <name evidence="2" type="ORF">RFH988_LOCUS24888</name>
    <name evidence="3" type="ORF">SEV965_LOCUS22796</name>
</gene>
<dbReference type="OrthoDB" id="428346at2759"/>
<proteinExistence type="predicted"/>
<dbReference type="EMBL" id="CAJNOU010001637">
    <property type="protein sequence ID" value="CAF1232879.1"/>
    <property type="molecule type" value="Genomic_DNA"/>
</dbReference>
<dbReference type="PANTHER" id="PTHR38332">
    <property type="entry name" value="PROTEIN CBG11604"/>
    <property type="match status" value="1"/>
</dbReference>
<evidence type="ECO:0000313" key="4">
    <source>
        <dbReference type="Proteomes" id="UP000663889"/>
    </source>
</evidence>
<reference evidence="3" key="1">
    <citation type="submission" date="2021-02" db="EMBL/GenBank/DDBJ databases">
        <authorList>
            <person name="Nowell W R."/>
        </authorList>
    </citation>
    <scope>NUCLEOTIDE SEQUENCE</scope>
</reference>
<comment type="caution">
    <text evidence="3">The sequence shown here is derived from an EMBL/GenBank/DDBJ whole genome shotgun (WGS) entry which is preliminary data.</text>
</comment>
<sequence>MEKKNHTIKLYHLVSSISCYKCLSINGSNPSCEDPFQGDVTGKLSLLYTPCLTNLRGRNGLFPATHCIKLVARSRAPIPIQYMYRTCGRDEADDNGITRSSHCGFLKLDWIDKNQRFRGCLNICDKDACNQASYSIYSIWKIIYCFSILFIISFESFI</sequence>
<keyword evidence="1" id="KW-0472">Membrane</keyword>
<accession>A0A814YS15</accession>
<feature type="transmembrane region" description="Helical" evidence="1">
    <location>
        <begin position="134"/>
        <end position="154"/>
    </location>
</feature>
<keyword evidence="1" id="KW-1133">Transmembrane helix</keyword>
<dbReference type="Proteomes" id="UP000663882">
    <property type="component" value="Unassembled WGS sequence"/>
</dbReference>